<organism evidence="3 4">
    <name type="scientific">Hymenobacter rigui</name>
    <dbReference type="NCBI Taxonomy" id="334424"/>
    <lineage>
        <taxon>Bacteria</taxon>
        <taxon>Pseudomonadati</taxon>
        <taxon>Bacteroidota</taxon>
        <taxon>Cytophagia</taxon>
        <taxon>Cytophagales</taxon>
        <taxon>Hymenobacteraceae</taxon>
        <taxon>Hymenobacter</taxon>
    </lineage>
</organism>
<evidence type="ECO:0000259" key="2">
    <source>
        <dbReference type="Pfam" id="PF13474"/>
    </source>
</evidence>
<dbReference type="EMBL" id="RWIT01000012">
    <property type="protein sequence ID" value="RSK46866.1"/>
    <property type="molecule type" value="Genomic_DNA"/>
</dbReference>
<proteinExistence type="predicted"/>
<keyword evidence="1" id="KW-0732">Signal</keyword>
<gene>
    <name evidence="3" type="ORF">EI291_17640</name>
</gene>
<accession>A0A428KKA2</accession>
<dbReference type="SUPFAM" id="SSF54427">
    <property type="entry name" value="NTF2-like"/>
    <property type="match status" value="1"/>
</dbReference>
<dbReference type="RefSeq" id="WP_125423067.1">
    <property type="nucleotide sequence ID" value="NZ_RWIT01000012.1"/>
</dbReference>
<feature type="domain" description="SnoaL-like" evidence="2">
    <location>
        <begin position="30"/>
        <end position="149"/>
    </location>
</feature>
<feature type="signal peptide" evidence="1">
    <location>
        <begin position="1"/>
        <end position="19"/>
    </location>
</feature>
<evidence type="ECO:0000313" key="3">
    <source>
        <dbReference type="EMBL" id="RSK46866.1"/>
    </source>
</evidence>
<reference evidence="3 4" key="1">
    <citation type="submission" date="2018-12" db="EMBL/GenBank/DDBJ databases">
        <authorList>
            <person name="Feng G."/>
            <person name="Zhu H."/>
        </authorList>
    </citation>
    <scope>NUCLEOTIDE SEQUENCE [LARGE SCALE GENOMIC DNA]</scope>
    <source>
        <strain evidence="3 4">KCTC 12533</strain>
    </source>
</reference>
<evidence type="ECO:0000313" key="4">
    <source>
        <dbReference type="Proteomes" id="UP000273500"/>
    </source>
</evidence>
<dbReference type="NCBIfam" id="TIGR02246">
    <property type="entry name" value="SgcJ/EcaC family oxidoreductase"/>
    <property type="match status" value="1"/>
</dbReference>
<dbReference type="InterPro" id="IPR011944">
    <property type="entry name" value="Steroid_delta5-4_isomerase"/>
</dbReference>
<protein>
    <submittedName>
        <fullName evidence="3">SgcJ/EcaC family oxidoreductase</fullName>
    </submittedName>
</protein>
<dbReference type="InterPro" id="IPR037401">
    <property type="entry name" value="SnoaL-like"/>
</dbReference>
<feature type="chain" id="PRO_5019126534" evidence="1">
    <location>
        <begin position="20"/>
        <end position="172"/>
    </location>
</feature>
<dbReference type="Gene3D" id="3.10.450.50">
    <property type="match status" value="1"/>
</dbReference>
<name>A0A428KKA2_9BACT</name>
<comment type="caution">
    <text evidence="3">The sequence shown here is derived from an EMBL/GenBank/DDBJ whole genome shotgun (WGS) entry which is preliminary data.</text>
</comment>
<dbReference type="Proteomes" id="UP000273500">
    <property type="component" value="Unassembled WGS sequence"/>
</dbReference>
<sequence length="172" mass="18842">MKTLLLLPAALLLATAAPAQTLPAPDDQAVRAVVDHIVLNWNNHQYQDMATYTTPDVHWVSMVGMWWQGREAVQLGHQVIFDRMYQGVKFVPGPVTVRAITPEVAIANLTCHVGAFYPPDGVNRGTNKMGDDENILTLVLVKQQGRWLLTAAQNTVVDASAAKHNPVKVAAR</sequence>
<dbReference type="Pfam" id="PF13474">
    <property type="entry name" value="SnoaL_3"/>
    <property type="match status" value="1"/>
</dbReference>
<dbReference type="InterPro" id="IPR032710">
    <property type="entry name" value="NTF2-like_dom_sf"/>
</dbReference>
<dbReference type="AlphaFoldDB" id="A0A428KKA2"/>
<dbReference type="OrthoDB" id="582586at2"/>
<keyword evidence="4" id="KW-1185">Reference proteome</keyword>
<evidence type="ECO:0000256" key="1">
    <source>
        <dbReference type="SAM" id="SignalP"/>
    </source>
</evidence>